<dbReference type="AlphaFoldDB" id="A0A9D7SE32"/>
<accession>A0A9D7SE32</accession>
<name>A0A9D7SE32_9BACT</name>
<evidence type="ECO:0000313" key="2">
    <source>
        <dbReference type="EMBL" id="MBK9795907.1"/>
    </source>
</evidence>
<evidence type="ECO:0000256" key="1">
    <source>
        <dbReference type="SAM" id="SignalP"/>
    </source>
</evidence>
<dbReference type="SUPFAM" id="SSF52799">
    <property type="entry name" value="(Phosphotyrosine protein) phosphatases II"/>
    <property type="match status" value="1"/>
</dbReference>
<comment type="caution">
    <text evidence="2">The sequence shown here is derived from an EMBL/GenBank/DDBJ whole genome shotgun (WGS) entry which is preliminary data.</text>
</comment>
<evidence type="ECO:0000313" key="3">
    <source>
        <dbReference type="Proteomes" id="UP000886657"/>
    </source>
</evidence>
<keyword evidence="1" id="KW-0732">Signal</keyword>
<feature type="chain" id="PRO_5039522858" evidence="1">
    <location>
        <begin position="19"/>
        <end position="168"/>
    </location>
</feature>
<proteinExistence type="predicted"/>
<dbReference type="EMBL" id="JADKIO010000005">
    <property type="protein sequence ID" value="MBK9795907.1"/>
    <property type="molecule type" value="Genomic_DNA"/>
</dbReference>
<reference evidence="2" key="1">
    <citation type="submission" date="2020-10" db="EMBL/GenBank/DDBJ databases">
        <title>Connecting structure to function with the recovery of over 1000 high-quality activated sludge metagenome-assembled genomes encoding full-length rRNA genes using long-read sequencing.</title>
        <authorList>
            <person name="Singleton C.M."/>
            <person name="Petriglieri F."/>
            <person name="Kristensen J.M."/>
            <person name="Kirkegaard R.H."/>
            <person name="Michaelsen T.Y."/>
            <person name="Andersen M.H."/>
            <person name="Karst S.M."/>
            <person name="Dueholm M.S."/>
            <person name="Nielsen P.H."/>
            <person name="Albertsen M."/>
        </authorList>
    </citation>
    <scope>NUCLEOTIDE SEQUENCE</scope>
    <source>
        <strain evidence="2">Skiv_18-Q3-R9-52_MAXAC.067</strain>
    </source>
</reference>
<feature type="signal peptide" evidence="1">
    <location>
        <begin position="1"/>
        <end position="18"/>
    </location>
</feature>
<organism evidence="2 3">
    <name type="scientific">Candidatus Geothrix skivensis</name>
    <dbReference type="NCBI Taxonomy" id="2954439"/>
    <lineage>
        <taxon>Bacteria</taxon>
        <taxon>Pseudomonadati</taxon>
        <taxon>Acidobacteriota</taxon>
        <taxon>Holophagae</taxon>
        <taxon>Holophagales</taxon>
        <taxon>Holophagaceae</taxon>
        <taxon>Geothrix</taxon>
    </lineage>
</organism>
<dbReference type="Gene3D" id="3.90.190.10">
    <property type="entry name" value="Protein tyrosine phosphatase superfamily"/>
    <property type="match status" value="1"/>
</dbReference>
<gene>
    <name evidence="2" type="ORF">IPP58_05335</name>
</gene>
<dbReference type="InterPro" id="IPR029021">
    <property type="entry name" value="Prot-tyrosine_phosphatase-like"/>
</dbReference>
<dbReference type="Proteomes" id="UP000886657">
    <property type="component" value="Unassembled WGS sequence"/>
</dbReference>
<sequence>MSRTLVLLLPALVIQAQASDIPGAVEVRPGVYVLRGVPTEETFAVLKKHRITHVIDLRRDGEPNLNAEQESNRLQDMGVQYVRYAITRTPPPGDFDFLRGFLKALPAGSRVILHCNDGNRASAVACTWLVLDKGMALEEAMRISRNSGLQFPETEQALRRYLGSKGRV</sequence>
<protein>
    <submittedName>
        <fullName evidence="2">Dual specificity protein phosphatase family protein</fullName>
    </submittedName>
</protein>